<dbReference type="PROSITE" id="PS00198">
    <property type="entry name" value="4FE4S_FER_1"/>
    <property type="match status" value="1"/>
</dbReference>
<reference evidence="7 8" key="1">
    <citation type="submission" date="2023-03" db="EMBL/GenBank/DDBJ databases">
        <authorList>
            <person name="Shen W."/>
            <person name="Cai J."/>
        </authorList>
    </citation>
    <scope>NUCLEOTIDE SEQUENCE [LARGE SCALE GENOMIC DNA]</scope>
    <source>
        <strain evidence="7 8">D6-4</strain>
    </source>
</reference>
<dbReference type="InterPro" id="IPR036249">
    <property type="entry name" value="Thioredoxin-like_sf"/>
</dbReference>
<keyword evidence="2" id="KW-0004">4Fe-4S</keyword>
<dbReference type="SUPFAM" id="SSF52833">
    <property type="entry name" value="Thioredoxin-like"/>
    <property type="match status" value="1"/>
</dbReference>
<dbReference type="InterPro" id="IPR019554">
    <property type="entry name" value="Soluble_ligand-bd"/>
</dbReference>
<evidence type="ECO:0000259" key="6">
    <source>
        <dbReference type="PROSITE" id="PS51379"/>
    </source>
</evidence>
<dbReference type="Pfam" id="PF12838">
    <property type="entry name" value="Fer4_7"/>
    <property type="match status" value="1"/>
</dbReference>
<dbReference type="Gene3D" id="3.40.30.10">
    <property type="entry name" value="Glutaredoxin"/>
    <property type="match status" value="1"/>
</dbReference>
<dbReference type="CDD" id="cd02980">
    <property type="entry name" value="TRX_Fd_family"/>
    <property type="match status" value="1"/>
</dbReference>
<organism evidence="7 8">
    <name type="scientific">Enterococcus hulanensis</name>
    <dbReference type="NCBI Taxonomy" id="2559929"/>
    <lineage>
        <taxon>Bacteria</taxon>
        <taxon>Bacillati</taxon>
        <taxon>Bacillota</taxon>
        <taxon>Bacilli</taxon>
        <taxon>Lactobacillales</taxon>
        <taxon>Enterococcaceae</taxon>
        <taxon>Enterococcus</taxon>
    </lineage>
</organism>
<protein>
    <submittedName>
        <fullName evidence="7">NADH-quinone oxidoreductase subunit NuoF</fullName>
    </submittedName>
</protein>
<dbReference type="Pfam" id="PF10589">
    <property type="entry name" value="NADH_4Fe-4S"/>
    <property type="match status" value="1"/>
</dbReference>
<proteinExistence type="inferred from homology"/>
<dbReference type="Proteomes" id="UP001252875">
    <property type="component" value="Unassembled WGS sequence"/>
</dbReference>
<evidence type="ECO:0000256" key="2">
    <source>
        <dbReference type="ARBA" id="ARBA00022485"/>
    </source>
</evidence>
<dbReference type="InterPro" id="IPR017900">
    <property type="entry name" value="4Fe4S_Fe_S_CS"/>
</dbReference>
<dbReference type="SUPFAM" id="SSF54862">
    <property type="entry name" value="4Fe-4S ferredoxins"/>
    <property type="match status" value="1"/>
</dbReference>
<keyword evidence="5" id="KW-0411">Iron-sulfur</keyword>
<dbReference type="InterPro" id="IPR017896">
    <property type="entry name" value="4Fe4S_Fe-S-bd"/>
</dbReference>
<dbReference type="SMART" id="SM00928">
    <property type="entry name" value="NADH_4Fe-4S"/>
    <property type="match status" value="1"/>
</dbReference>
<dbReference type="Gene3D" id="3.40.50.11540">
    <property type="entry name" value="NADH-ubiquinone oxidoreductase 51kDa subunit"/>
    <property type="match status" value="1"/>
</dbReference>
<dbReference type="SUPFAM" id="SSF142019">
    <property type="entry name" value="Nqo1 FMN-binding domain-like"/>
    <property type="match status" value="1"/>
</dbReference>
<dbReference type="Pfam" id="PF10531">
    <property type="entry name" value="SLBB"/>
    <property type="match status" value="1"/>
</dbReference>
<feature type="domain" description="4Fe-4S ferredoxin-type" evidence="6">
    <location>
        <begin position="598"/>
        <end position="625"/>
    </location>
</feature>
<evidence type="ECO:0000256" key="1">
    <source>
        <dbReference type="ARBA" id="ARBA00007523"/>
    </source>
</evidence>
<dbReference type="PANTHER" id="PTHR43578">
    <property type="entry name" value="NADH-QUINONE OXIDOREDUCTASE SUBUNIT F"/>
    <property type="match status" value="1"/>
</dbReference>
<evidence type="ECO:0000313" key="7">
    <source>
        <dbReference type="EMBL" id="MDT2601824.1"/>
    </source>
</evidence>
<keyword evidence="3" id="KW-0479">Metal-binding</keyword>
<dbReference type="Gene3D" id="3.10.20.600">
    <property type="match status" value="1"/>
</dbReference>
<dbReference type="InterPro" id="IPR019575">
    <property type="entry name" value="Nuop51_4Fe4S-bd"/>
</dbReference>
<dbReference type="SUPFAM" id="SSF140490">
    <property type="entry name" value="Nqo1C-terminal domain-like"/>
    <property type="match status" value="1"/>
</dbReference>
<evidence type="ECO:0000256" key="3">
    <source>
        <dbReference type="ARBA" id="ARBA00022723"/>
    </source>
</evidence>
<dbReference type="InterPro" id="IPR037207">
    <property type="entry name" value="Nuop51_4Fe4S-bd_sf"/>
</dbReference>
<dbReference type="Gene3D" id="3.30.70.20">
    <property type="match status" value="1"/>
</dbReference>
<dbReference type="InterPro" id="IPR011538">
    <property type="entry name" value="Nuo51_FMN-bd"/>
</dbReference>
<dbReference type="Gene3D" id="6.10.250.1450">
    <property type="match status" value="1"/>
</dbReference>
<evidence type="ECO:0000256" key="4">
    <source>
        <dbReference type="ARBA" id="ARBA00023004"/>
    </source>
</evidence>
<dbReference type="PANTHER" id="PTHR43578:SF3">
    <property type="entry name" value="NADH-QUINONE OXIDOREDUCTASE SUBUNIT F"/>
    <property type="match status" value="1"/>
</dbReference>
<dbReference type="PROSITE" id="PS00645">
    <property type="entry name" value="COMPLEX1_51K_2"/>
    <property type="match status" value="1"/>
</dbReference>
<name>A0ABU3F3W4_9ENTE</name>
<comment type="caution">
    <text evidence="7">The sequence shown here is derived from an EMBL/GenBank/DDBJ whole genome shotgun (WGS) entry which is preliminary data.</text>
</comment>
<keyword evidence="4" id="KW-0408">Iron</keyword>
<evidence type="ECO:0000256" key="5">
    <source>
        <dbReference type="ARBA" id="ARBA00023014"/>
    </source>
</evidence>
<dbReference type="SUPFAM" id="SSF142984">
    <property type="entry name" value="Nqo1 middle domain-like"/>
    <property type="match status" value="1"/>
</dbReference>
<dbReference type="InterPro" id="IPR037225">
    <property type="entry name" value="Nuo51_FMN-bd_sf"/>
</dbReference>
<gene>
    <name evidence="7" type="ORF">P7D85_18750</name>
</gene>
<sequence length="625" mass="68966">MKDWNELKELRDTYRQTITMRLDDEEHEKHPYEKEILVCAGTGCISSKSGEFVEALKVELAKNELTDKVNIVKTGCFGLCAQGPIVIIYPEAVFYHQVQAKHAKKIVSDHLVNGKLVEKLLYHDNESKEIINKLMDTPFYHKQKRVALRNCGRINPEQIGEYIAFDGYQALAKVVNEYSRDDVLSTLETSGLRGRGGAGFPTFMKWSFAKASQSDQKYVICNADEGDPGAFMDRSVLEGDPHAVIEAMAIAGYTIGANQGYIYVRAEYPIAVNRLRIAIRQAREEGMLGKHILGSDFSFDLDLRLGAGAFVCGEETALLESIEGHRGEPRPRPPFPAVKGLFGKPTIVNNVETLANIPQIILKGPEWFASFGSEKSKGTKVFALGGKIQNTGLVEIPMGTTLREIVEDIGGGIPNGKKFKAAQTGGPSGGCIPQEHYDVPIDYENLKKIGSMMGSGGLIVMDEDNCMVDIAKFFLEFTVEESCGKCVPCRVGTKRLLELLDKITMGNGTLEDLDKMEELCHHIQENSLCGLGQTAPNPVLSTLRYFRDEYVAHVEERRCPSGVCKNLIQYRILPDKCTGCRACAKGCPVSAISGEVKQPHEIDQSICTKCGLCIDTCRYDAITVI</sequence>
<evidence type="ECO:0000313" key="8">
    <source>
        <dbReference type="Proteomes" id="UP001252875"/>
    </source>
</evidence>
<dbReference type="Pfam" id="PF01257">
    <property type="entry name" value="2Fe-2S_thioredx"/>
    <property type="match status" value="1"/>
</dbReference>
<dbReference type="Gene3D" id="1.20.1440.230">
    <property type="entry name" value="NADH-ubiquinone oxidoreductase 51kDa subunit, iron-sulphur binding domain"/>
    <property type="match status" value="1"/>
</dbReference>
<feature type="domain" description="4Fe-4S ferredoxin-type" evidence="6">
    <location>
        <begin position="568"/>
        <end position="597"/>
    </location>
</feature>
<dbReference type="PROSITE" id="PS51379">
    <property type="entry name" value="4FE4S_FER_2"/>
    <property type="match status" value="2"/>
</dbReference>
<dbReference type="Pfam" id="PF01512">
    <property type="entry name" value="Complex1_51K"/>
    <property type="match status" value="1"/>
</dbReference>
<comment type="similarity">
    <text evidence="1">Belongs to the complex I 51 kDa subunit family.</text>
</comment>
<keyword evidence="8" id="KW-1185">Reference proteome</keyword>
<dbReference type="InterPro" id="IPR001949">
    <property type="entry name" value="NADH-UbQ_OxRdtase_51kDa_CS"/>
</dbReference>
<accession>A0ABU3F3W4</accession>
<dbReference type="EMBL" id="JARPYI010000013">
    <property type="protein sequence ID" value="MDT2601824.1"/>
    <property type="molecule type" value="Genomic_DNA"/>
</dbReference>